<organism evidence="1 2">
    <name type="scientific">Crepidotus variabilis</name>
    <dbReference type="NCBI Taxonomy" id="179855"/>
    <lineage>
        <taxon>Eukaryota</taxon>
        <taxon>Fungi</taxon>
        <taxon>Dikarya</taxon>
        <taxon>Basidiomycota</taxon>
        <taxon>Agaricomycotina</taxon>
        <taxon>Agaricomycetes</taxon>
        <taxon>Agaricomycetidae</taxon>
        <taxon>Agaricales</taxon>
        <taxon>Agaricineae</taxon>
        <taxon>Crepidotaceae</taxon>
        <taxon>Crepidotus</taxon>
    </lineage>
</organism>
<reference evidence="1" key="1">
    <citation type="submission" date="2020-11" db="EMBL/GenBank/DDBJ databases">
        <authorList>
            <consortium name="DOE Joint Genome Institute"/>
            <person name="Ahrendt S."/>
            <person name="Riley R."/>
            <person name="Andreopoulos W."/>
            <person name="Labutti K."/>
            <person name="Pangilinan J."/>
            <person name="Ruiz-Duenas F.J."/>
            <person name="Barrasa J.M."/>
            <person name="Sanchez-Garcia M."/>
            <person name="Camarero S."/>
            <person name="Miyauchi S."/>
            <person name="Serrano A."/>
            <person name="Linde D."/>
            <person name="Babiker R."/>
            <person name="Drula E."/>
            <person name="Ayuso-Fernandez I."/>
            <person name="Pacheco R."/>
            <person name="Padilla G."/>
            <person name="Ferreira P."/>
            <person name="Barriuso J."/>
            <person name="Kellner H."/>
            <person name="Castanera R."/>
            <person name="Alfaro M."/>
            <person name="Ramirez L."/>
            <person name="Pisabarro A.G."/>
            <person name="Kuo A."/>
            <person name="Tritt A."/>
            <person name="Lipzen A."/>
            <person name="He G."/>
            <person name="Yan M."/>
            <person name="Ng V."/>
            <person name="Cullen D."/>
            <person name="Martin F."/>
            <person name="Rosso M.-N."/>
            <person name="Henrissat B."/>
            <person name="Hibbett D."/>
            <person name="Martinez A.T."/>
            <person name="Grigoriev I.V."/>
        </authorList>
    </citation>
    <scope>NUCLEOTIDE SEQUENCE</scope>
    <source>
        <strain evidence="1">CBS 506.95</strain>
    </source>
</reference>
<sequence>MRRLRDLGWTAHPEAREEEVYIRIVDGAEGAKCGYYFVAHRPHEVFWVHPVPLKELAAGFDEDANYDLILTQNYFAHLERFPCFANNSIRASDLAFQYNLRDFLVSAVSKELTVSQSTSADLVQIKSPWVDADPKTYLDLFDQLERMNNRSYQVWFVAMLLRLLFHQRNAHCCGMPNATPLWGAARI</sequence>
<accession>A0A9P6JQN7</accession>
<dbReference type="Proteomes" id="UP000807306">
    <property type="component" value="Unassembled WGS sequence"/>
</dbReference>
<name>A0A9P6JQN7_9AGAR</name>
<keyword evidence="2" id="KW-1185">Reference proteome</keyword>
<evidence type="ECO:0000313" key="1">
    <source>
        <dbReference type="EMBL" id="KAF9528755.1"/>
    </source>
</evidence>
<protein>
    <submittedName>
        <fullName evidence="1">Uncharacterized protein</fullName>
    </submittedName>
</protein>
<dbReference type="EMBL" id="MU157850">
    <property type="protein sequence ID" value="KAF9528755.1"/>
    <property type="molecule type" value="Genomic_DNA"/>
</dbReference>
<comment type="caution">
    <text evidence="1">The sequence shown here is derived from an EMBL/GenBank/DDBJ whole genome shotgun (WGS) entry which is preliminary data.</text>
</comment>
<dbReference type="AlphaFoldDB" id="A0A9P6JQN7"/>
<dbReference type="OrthoDB" id="2674421at2759"/>
<proteinExistence type="predicted"/>
<gene>
    <name evidence="1" type="ORF">CPB83DRAFT_853704</name>
</gene>
<evidence type="ECO:0000313" key="2">
    <source>
        <dbReference type="Proteomes" id="UP000807306"/>
    </source>
</evidence>